<proteinExistence type="predicted"/>
<keyword evidence="2" id="KW-1185">Reference proteome</keyword>
<reference evidence="1 2" key="1">
    <citation type="submission" date="2018-03" db="EMBL/GenBank/DDBJ databases">
        <title>Bacillus urumqiensis sp. nov., a moderately haloalkaliphilic bacterium isolated from a salt lake.</title>
        <authorList>
            <person name="Zhao B."/>
            <person name="Liao Z."/>
        </authorList>
    </citation>
    <scope>NUCLEOTIDE SEQUENCE [LARGE SCALE GENOMIC DNA]</scope>
    <source>
        <strain evidence="1 2">BZ-SZ-XJ18</strain>
    </source>
</reference>
<comment type="caution">
    <text evidence="1">The sequence shown here is derived from an EMBL/GenBank/DDBJ whole genome shotgun (WGS) entry which is preliminary data.</text>
</comment>
<dbReference type="AlphaFoldDB" id="A0A2P6ME58"/>
<evidence type="ECO:0000313" key="2">
    <source>
        <dbReference type="Proteomes" id="UP000243650"/>
    </source>
</evidence>
<name>A0A2P6ME58_ALKUR</name>
<sequence>MTKTSEAVRNHLLEQIDETDAIQLEKVDRYEALLESFEEMTRLINEAGTSIVVKNGGQEYLKANPLIGERNKVSAQMLSIEKSLNLSGTKTDELL</sequence>
<protein>
    <submittedName>
        <fullName evidence="1">Terminase</fullName>
    </submittedName>
</protein>
<accession>A0A2P6ME58</accession>
<dbReference type="RefSeq" id="WP_105960060.1">
    <property type="nucleotide sequence ID" value="NZ_PVNS01000014.1"/>
</dbReference>
<gene>
    <name evidence="1" type="ORF">C6I21_13805</name>
</gene>
<dbReference type="EMBL" id="PVNS01000014">
    <property type="protein sequence ID" value="PRO64569.1"/>
    <property type="molecule type" value="Genomic_DNA"/>
</dbReference>
<dbReference type="InterPro" id="IPR006448">
    <property type="entry name" value="Phage_term_ssu_P27"/>
</dbReference>
<dbReference type="OrthoDB" id="2877109at2"/>
<organism evidence="1 2">
    <name type="scientific">Alkalicoccus urumqiensis</name>
    <name type="common">Bacillus urumqiensis</name>
    <dbReference type="NCBI Taxonomy" id="1548213"/>
    <lineage>
        <taxon>Bacteria</taxon>
        <taxon>Bacillati</taxon>
        <taxon>Bacillota</taxon>
        <taxon>Bacilli</taxon>
        <taxon>Bacillales</taxon>
        <taxon>Bacillaceae</taxon>
        <taxon>Alkalicoccus</taxon>
    </lineage>
</organism>
<evidence type="ECO:0000313" key="1">
    <source>
        <dbReference type="EMBL" id="PRO64569.1"/>
    </source>
</evidence>
<dbReference type="Proteomes" id="UP000243650">
    <property type="component" value="Unassembled WGS sequence"/>
</dbReference>
<dbReference type="Pfam" id="PF05119">
    <property type="entry name" value="Terminase_4"/>
    <property type="match status" value="1"/>
</dbReference>